<sequence>MSTEEFQRIVLEELKSLKNGQDEMKQEQQEMKQDQQEMKKDLKAVIEQTANLTEFKQEQQEMLDKINTLEIIVSQNWNDIAKLKAAR</sequence>
<proteinExistence type="predicted"/>
<keyword evidence="3" id="KW-1185">Reference proteome</keyword>
<comment type="caution">
    <text evidence="2">The sequence shown here is derived from an EMBL/GenBank/DDBJ whole genome shotgun (WGS) entry which is preliminary data.</text>
</comment>
<evidence type="ECO:0000313" key="2">
    <source>
        <dbReference type="EMBL" id="OLS01519.1"/>
    </source>
</evidence>
<evidence type="ECO:0000313" key="3">
    <source>
        <dbReference type="Proteomes" id="UP000186112"/>
    </source>
</evidence>
<dbReference type="RefSeq" id="WP_075728685.1">
    <property type="nucleotide sequence ID" value="NZ_LTDM01000066.1"/>
</dbReference>
<protein>
    <submittedName>
        <fullName evidence="2">Uncharacterized protein</fullName>
    </submittedName>
</protein>
<dbReference type="Proteomes" id="UP000186112">
    <property type="component" value="Unassembled WGS sequence"/>
</dbReference>
<name>A0A1U7M2S4_TISCR</name>
<dbReference type="AlphaFoldDB" id="A0A1U7M2S4"/>
<reference evidence="2 3" key="1">
    <citation type="submission" date="2016-02" db="EMBL/GenBank/DDBJ databases">
        <title>Genome sequence of Tissierella creatinophila DSM 6911.</title>
        <authorList>
            <person name="Poehlein A."/>
            <person name="Daniel R."/>
        </authorList>
    </citation>
    <scope>NUCLEOTIDE SEQUENCE [LARGE SCALE GENOMIC DNA]</scope>
    <source>
        <strain evidence="2 3">DSM 6911</strain>
    </source>
</reference>
<accession>A0A1U7M2S4</accession>
<gene>
    <name evidence="2" type="ORF">TICRE_25580</name>
</gene>
<feature type="region of interest" description="Disordered" evidence="1">
    <location>
        <begin position="17"/>
        <end position="40"/>
    </location>
</feature>
<dbReference type="OrthoDB" id="1707630at2"/>
<evidence type="ECO:0000256" key="1">
    <source>
        <dbReference type="SAM" id="MobiDB-lite"/>
    </source>
</evidence>
<organism evidence="2 3">
    <name type="scientific">Tissierella creatinophila DSM 6911</name>
    <dbReference type="NCBI Taxonomy" id="1123403"/>
    <lineage>
        <taxon>Bacteria</taxon>
        <taxon>Bacillati</taxon>
        <taxon>Bacillota</taxon>
        <taxon>Tissierellia</taxon>
        <taxon>Tissierellales</taxon>
        <taxon>Tissierellaceae</taxon>
        <taxon>Tissierella</taxon>
    </lineage>
</organism>
<dbReference type="EMBL" id="LTDM01000066">
    <property type="protein sequence ID" value="OLS01519.1"/>
    <property type="molecule type" value="Genomic_DNA"/>
</dbReference>